<dbReference type="AlphaFoldDB" id="A0AAV7ESZ2"/>
<comment type="caution">
    <text evidence="1">The sequence shown here is derived from an EMBL/GenBank/DDBJ whole genome shotgun (WGS) entry which is preliminary data.</text>
</comment>
<reference evidence="1 2" key="1">
    <citation type="submission" date="2021-07" db="EMBL/GenBank/DDBJ databases">
        <title>The Aristolochia fimbriata genome: insights into angiosperm evolution, floral development and chemical biosynthesis.</title>
        <authorList>
            <person name="Jiao Y."/>
        </authorList>
    </citation>
    <scope>NUCLEOTIDE SEQUENCE [LARGE SCALE GENOMIC DNA]</scope>
    <source>
        <strain evidence="1">IBCAS-2021</strain>
        <tissue evidence="1">Leaf</tissue>
    </source>
</reference>
<protein>
    <submittedName>
        <fullName evidence="1">Uncharacterized protein</fullName>
    </submittedName>
</protein>
<keyword evidence="2" id="KW-1185">Reference proteome</keyword>
<name>A0AAV7ESZ2_ARIFI</name>
<organism evidence="1 2">
    <name type="scientific">Aristolochia fimbriata</name>
    <name type="common">White veined hardy Dutchman's pipe vine</name>
    <dbReference type="NCBI Taxonomy" id="158543"/>
    <lineage>
        <taxon>Eukaryota</taxon>
        <taxon>Viridiplantae</taxon>
        <taxon>Streptophyta</taxon>
        <taxon>Embryophyta</taxon>
        <taxon>Tracheophyta</taxon>
        <taxon>Spermatophyta</taxon>
        <taxon>Magnoliopsida</taxon>
        <taxon>Magnoliidae</taxon>
        <taxon>Piperales</taxon>
        <taxon>Aristolochiaceae</taxon>
        <taxon>Aristolochia</taxon>
    </lineage>
</organism>
<dbReference type="EMBL" id="JAINDJ010000004">
    <property type="protein sequence ID" value="KAG9450762.1"/>
    <property type="molecule type" value="Genomic_DNA"/>
</dbReference>
<evidence type="ECO:0000313" key="1">
    <source>
        <dbReference type="EMBL" id="KAG9450762.1"/>
    </source>
</evidence>
<evidence type="ECO:0000313" key="2">
    <source>
        <dbReference type="Proteomes" id="UP000825729"/>
    </source>
</evidence>
<sequence>MPDSVSPDLAFITSLGRALVSRHTVATGFRRQTVYSCNARLVDVPSPSSLESDAAEEEEQEAFIRRIKSVVESVRGAFFSIICPDGLLSSVV</sequence>
<proteinExistence type="predicted"/>
<gene>
    <name evidence="1" type="ORF">H6P81_010727</name>
</gene>
<accession>A0AAV7ESZ2</accession>
<dbReference type="Proteomes" id="UP000825729">
    <property type="component" value="Unassembled WGS sequence"/>
</dbReference>